<protein>
    <submittedName>
        <fullName evidence="2">Uncharacterized protein</fullName>
    </submittedName>
</protein>
<gene>
    <name evidence="2" type="ORF">Fot_29174</name>
</gene>
<reference evidence="3" key="1">
    <citation type="submission" date="2024-07" db="EMBL/GenBank/DDBJ databases">
        <title>Two chromosome-level genome assemblies of Korean endemic species Abeliophyllum distichum and Forsythia ovata (Oleaceae).</title>
        <authorList>
            <person name="Jang H."/>
        </authorList>
    </citation>
    <scope>NUCLEOTIDE SEQUENCE [LARGE SCALE GENOMIC DNA]</scope>
</reference>
<dbReference type="Proteomes" id="UP001604277">
    <property type="component" value="Unassembled WGS sequence"/>
</dbReference>
<dbReference type="EMBL" id="JBFOLJ010000008">
    <property type="protein sequence ID" value="KAL2515203.1"/>
    <property type="molecule type" value="Genomic_DNA"/>
</dbReference>
<proteinExistence type="predicted"/>
<dbReference type="AlphaFoldDB" id="A0ABD1TR42"/>
<accession>A0ABD1TR42</accession>
<comment type="caution">
    <text evidence="2">The sequence shown here is derived from an EMBL/GenBank/DDBJ whole genome shotgun (WGS) entry which is preliminary data.</text>
</comment>
<keyword evidence="3" id="KW-1185">Reference proteome</keyword>
<evidence type="ECO:0000313" key="3">
    <source>
        <dbReference type="Proteomes" id="UP001604277"/>
    </source>
</evidence>
<sequence length="153" mass="17047">MTFTYRANVNMQLMDPIGFINASTIRNPAEYFLQSSAQNLMEQALVITGKGRERKKKDTRQPMLSTQSDSTRYLTSFLPKLTATFAGEIETLARIMPVSKKRRFHVCRHFLHQHTAEIPKTMAPLPFTSSGGVTTFHAAATASITAIAAIKAR</sequence>
<evidence type="ECO:0000313" key="2">
    <source>
        <dbReference type="EMBL" id="KAL2515203.1"/>
    </source>
</evidence>
<name>A0ABD1TR42_9LAMI</name>
<evidence type="ECO:0000256" key="1">
    <source>
        <dbReference type="SAM" id="MobiDB-lite"/>
    </source>
</evidence>
<organism evidence="2 3">
    <name type="scientific">Forsythia ovata</name>
    <dbReference type="NCBI Taxonomy" id="205694"/>
    <lineage>
        <taxon>Eukaryota</taxon>
        <taxon>Viridiplantae</taxon>
        <taxon>Streptophyta</taxon>
        <taxon>Embryophyta</taxon>
        <taxon>Tracheophyta</taxon>
        <taxon>Spermatophyta</taxon>
        <taxon>Magnoliopsida</taxon>
        <taxon>eudicotyledons</taxon>
        <taxon>Gunneridae</taxon>
        <taxon>Pentapetalae</taxon>
        <taxon>asterids</taxon>
        <taxon>lamiids</taxon>
        <taxon>Lamiales</taxon>
        <taxon>Oleaceae</taxon>
        <taxon>Forsythieae</taxon>
        <taxon>Forsythia</taxon>
    </lineage>
</organism>
<feature type="region of interest" description="Disordered" evidence="1">
    <location>
        <begin position="49"/>
        <end position="68"/>
    </location>
</feature>